<feature type="compositionally biased region" description="Polar residues" evidence="1">
    <location>
        <begin position="20"/>
        <end position="32"/>
    </location>
</feature>
<sequence length="289" mass="32196">MATTSEARMAVPPPEADQCEANTDLQEVTIDSSIERQQEGQEPSQEGLSRPPGAFDYVELPVGVAVNTPCSSEVGLQRLWEGGLFDVNEYTDVTLHTACCPWHTFGMNMERSGFGTSWTQGGFFLLLAIGALWFYIMFLYTGSPWYIYGTVGVTLLIAIYAGHYRARMRRRFNIIGSEGDNTVSTIDDHLYHLMCGCCSLCQEARTLKHNNVHNGVWHGRGDILVIGSQVVFSPNGTADLALNPSRRYPPWRKKPEVETPTEPVSLETGTEHSWTGEVSQIQHLPLIQR</sequence>
<keyword evidence="5" id="KW-1185">Reference proteome</keyword>
<protein>
    <submittedName>
        <fullName evidence="3 4">Uncharacterized protein</fullName>
    </submittedName>
</protein>
<organism evidence="3">
    <name type="scientific">Physcomitrium patens</name>
    <name type="common">Spreading-leaved earth moss</name>
    <name type="synonym">Physcomitrella patens</name>
    <dbReference type="NCBI Taxonomy" id="3218"/>
    <lineage>
        <taxon>Eukaryota</taxon>
        <taxon>Viridiplantae</taxon>
        <taxon>Streptophyta</taxon>
        <taxon>Embryophyta</taxon>
        <taxon>Bryophyta</taxon>
        <taxon>Bryophytina</taxon>
        <taxon>Bryopsida</taxon>
        <taxon>Funariidae</taxon>
        <taxon>Funariales</taxon>
        <taxon>Funariaceae</taxon>
        <taxon>Physcomitrium</taxon>
    </lineage>
</organism>
<dbReference type="STRING" id="3218.A0A2K1IQE0"/>
<dbReference type="GeneID" id="112274101"/>
<reference evidence="4" key="3">
    <citation type="submission" date="2020-12" db="UniProtKB">
        <authorList>
            <consortium name="EnsemblPlants"/>
        </authorList>
    </citation>
    <scope>IDENTIFICATION</scope>
</reference>
<feature type="transmembrane region" description="Helical" evidence="2">
    <location>
        <begin position="145"/>
        <end position="162"/>
    </location>
</feature>
<keyword evidence="2" id="KW-0472">Membrane</keyword>
<dbReference type="PaxDb" id="3218-PP1S191_44V6.1"/>
<dbReference type="Proteomes" id="UP000006727">
    <property type="component" value="Chromosome 21"/>
</dbReference>
<dbReference type="Gramene" id="Pp3c21_1800V3.3">
    <property type="protein sequence ID" value="Pp3c21_1800V3.3"/>
    <property type="gene ID" value="Pp3c21_1800"/>
</dbReference>
<dbReference type="Gramene" id="Pp3c21_1800V3.2">
    <property type="protein sequence ID" value="Pp3c21_1800V3.2"/>
    <property type="gene ID" value="Pp3c21_1800"/>
</dbReference>
<proteinExistence type="predicted"/>
<dbReference type="EnsemblPlants" id="Pp3c21_1800V3.3">
    <property type="protein sequence ID" value="Pp3c21_1800V3.3"/>
    <property type="gene ID" value="Pp3c21_1800"/>
</dbReference>
<keyword evidence="2" id="KW-0812">Transmembrane</keyword>
<dbReference type="PANTHER" id="PTHR15907">
    <property type="entry name" value="DUF614 FAMILY PROTEIN-RELATED"/>
    <property type="match status" value="1"/>
</dbReference>
<accession>A0A2K1IQE0</accession>
<reference evidence="3 5" key="1">
    <citation type="journal article" date="2008" name="Science">
        <title>The Physcomitrella genome reveals evolutionary insights into the conquest of land by plants.</title>
        <authorList>
            <person name="Rensing S."/>
            <person name="Lang D."/>
            <person name="Zimmer A."/>
            <person name="Terry A."/>
            <person name="Salamov A."/>
            <person name="Shapiro H."/>
            <person name="Nishiyama T."/>
            <person name="Perroud P.-F."/>
            <person name="Lindquist E."/>
            <person name="Kamisugi Y."/>
            <person name="Tanahashi T."/>
            <person name="Sakakibara K."/>
            <person name="Fujita T."/>
            <person name="Oishi K."/>
            <person name="Shin-I T."/>
            <person name="Kuroki Y."/>
            <person name="Toyoda A."/>
            <person name="Suzuki Y."/>
            <person name="Hashimoto A."/>
            <person name="Yamaguchi K."/>
            <person name="Sugano A."/>
            <person name="Kohara Y."/>
            <person name="Fujiyama A."/>
            <person name="Anterola A."/>
            <person name="Aoki S."/>
            <person name="Ashton N."/>
            <person name="Barbazuk W.B."/>
            <person name="Barker E."/>
            <person name="Bennetzen J."/>
            <person name="Bezanilla M."/>
            <person name="Blankenship R."/>
            <person name="Cho S.H."/>
            <person name="Dutcher S."/>
            <person name="Estelle M."/>
            <person name="Fawcett J.A."/>
            <person name="Gundlach H."/>
            <person name="Hanada K."/>
            <person name="Heyl A."/>
            <person name="Hicks K.A."/>
            <person name="Hugh J."/>
            <person name="Lohr M."/>
            <person name="Mayer K."/>
            <person name="Melkozernov A."/>
            <person name="Murata T."/>
            <person name="Nelson D."/>
            <person name="Pils B."/>
            <person name="Prigge M."/>
            <person name="Reiss B."/>
            <person name="Renner T."/>
            <person name="Rombauts S."/>
            <person name="Rushton P."/>
            <person name="Sanderfoot A."/>
            <person name="Schween G."/>
            <person name="Shiu S.-H."/>
            <person name="Stueber K."/>
            <person name="Theodoulou F.L."/>
            <person name="Tu H."/>
            <person name="Van de Peer Y."/>
            <person name="Verrier P.J."/>
            <person name="Waters E."/>
            <person name="Wood A."/>
            <person name="Yang L."/>
            <person name="Cove D."/>
            <person name="Cuming A."/>
            <person name="Hasebe M."/>
            <person name="Lucas S."/>
            <person name="Mishler D.B."/>
            <person name="Reski R."/>
            <person name="Grigoriev I."/>
            <person name="Quatrano R.S."/>
            <person name="Boore J.L."/>
        </authorList>
    </citation>
    <scope>NUCLEOTIDE SEQUENCE [LARGE SCALE GENOMIC DNA]</scope>
    <source>
        <strain evidence="4 5">cv. Gransden 2004</strain>
    </source>
</reference>
<feature type="region of interest" description="Disordered" evidence="1">
    <location>
        <begin position="1"/>
        <end position="51"/>
    </location>
</feature>
<dbReference type="Gramene" id="Pp3c21_1800V3.1">
    <property type="protein sequence ID" value="Pp3c21_1800V3.1"/>
    <property type="gene ID" value="Pp3c21_1800"/>
</dbReference>
<dbReference type="OrthoDB" id="1045822at2759"/>
<dbReference type="Gramene" id="Pp3c21_1800V3.4">
    <property type="protein sequence ID" value="Pp3c21_1800V3.4"/>
    <property type="gene ID" value="Pp3c21_1800"/>
</dbReference>
<feature type="transmembrane region" description="Helical" evidence="2">
    <location>
        <begin position="121"/>
        <end position="139"/>
    </location>
</feature>
<evidence type="ECO:0000313" key="3">
    <source>
        <dbReference type="EMBL" id="PNR31495.1"/>
    </source>
</evidence>
<evidence type="ECO:0000313" key="4">
    <source>
        <dbReference type="EnsemblPlants" id="Pp3c21_1800V3.1"/>
    </source>
</evidence>
<dbReference type="Pfam" id="PF04749">
    <property type="entry name" value="PLAC8"/>
    <property type="match status" value="1"/>
</dbReference>
<dbReference type="AlphaFoldDB" id="A0A2K1IQE0"/>
<dbReference type="EMBL" id="ABEU02000021">
    <property type="protein sequence ID" value="PNR31495.1"/>
    <property type="molecule type" value="Genomic_DNA"/>
</dbReference>
<name>A0A2K1IQE0_PHYPA</name>
<evidence type="ECO:0000256" key="1">
    <source>
        <dbReference type="SAM" id="MobiDB-lite"/>
    </source>
</evidence>
<keyword evidence="2" id="KW-1133">Transmembrane helix</keyword>
<dbReference type="RefSeq" id="XP_024359034.1">
    <property type="nucleotide sequence ID" value="XM_024503266.2"/>
</dbReference>
<reference evidence="3 5" key="2">
    <citation type="journal article" date="2018" name="Plant J.">
        <title>The Physcomitrella patens chromosome-scale assembly reveals moss genome structure and evolution.</title>
        <authorList>
            <person name="Lang D."/>
            <person name="Ullrich K.K."/>
            <person name="Murat F."/>
            <person name="Fuchs J."/>
            <person name="Jenkins J."/>
            <person name="Haas F.B."/>
            <person name="Piednoel M."/>
            <person name="Gundlach H."/>
            <person name="Van Bel M."/>
            <person name="Meyberg R."/>
            <person name="Vives C."/>
            <person name="Morata J."/>
            <person name="Symeonidi A."/>
            <person name="Hiss M."/>
            <person name="Muchero W."/>
            <person name="Kamisugi Y."/>
            <person name="Saleh O."/>
            <person name="Blanc G."/>
            <person name="Decker E.L."/>
            <person name="van Gessel N."/>
            <person name="Grimwood J."/>
            <person name="Hayes R.D."/>
            <person name="Graham S.W."/>
            <person name="Gunter L.E."/>
            <person name="McDaniel S.F."/>
            <person name="Hoernstein S.N.W."/>
            <person name="Larsson A."/>
            <person name="Li F.W."/>
            <person name="Perroud P.F."/>
            <person name="Phillips J."/>
            <person name="Ranjan P."/>
            <person name="Rokshar D.S."/>
            <person name="Rothfels C.J."/>
            <person name="Schneider L."/>
            <person name="Shu S."/>
            <person name="Stevenson D.W."/>
            <person name="Thummler F."/>
            <person name="Tillich M."/>
            <person name="Villarreal Aguilar J.C."/>
            <person name="Widiez T."/>
            <person name="Wong G.K."/>
            <person name="Wymore A."/>
            <person name="Zhang Y."/>
            <person name="Zimmer A.D."/>
            <person name="Quatrano R.S."/>
            <person name="Mayer K.F.X."/>
            <person name="Goodstein D."/>
            <person name="Casacuberta J.M."/>
            <person name="Vandepoele K."/>
            <person name="Reski R."/>
            <person name="Cuming A.C."/>
            <person name="Tuskan G.A."/>
            <person name="Maumus F."/>
            <person name="Salse J."/>
            <person name="Schmutz J."/>
            <person name="Rensing S.A."/>
        </authorList>
    </citation>
    <scope>NUCLEOTIDE SEQUENCE [LARGE SCALE GENOMIC DNA]</scope>
    <source>
        <strain evidence="4 5">cv. Gransden 2004</strain>
    </source>
</reference>
<dbReference type="EnsemblPlants" id="Pp3c21_1800V3.1">
    <property type="protein sequence ID" value="Pp3c21_1800V3.1"/>
    <property type="gene ID" value="Pp3c21_1800"/>
</dbReference>
<dbReference type="EnsemblPlants" id="Pp3c21_1800V3.4">
    <property type="protein sequence ID" value="Pp3c21_1800V3.4"/>
    <property type="gene ID" value="Pp3c21_1800"/>
</dbReference>
<feature type="region of interest" description="Disordered" evidence="1">
    <location>
        <begin position="243"/>
        <end position="272"/>
    </location>
</feature>
<dbReference type="EnsemblPlants" id="Pp3c21_1800V3.2">
    <property type="protein sequence ID" value="Pp3c21_1800V3.2"/>
    <property type="gene ID" value="Pp3c21_1800"/>
</dbReference>
<dbReference type="NCBIfam" id="TIGR01571">
    <property type="entry name" value="A_thal_Cys_rich"/>
    <property type="match status" value="1"/>
</dbReference>
<evidence type="ECO:0000256" key="2">
    <source>
        <dbReference type="SAM" id="Phobius"/>
    </source>
</evidence>
<evidence type="ECO:0000313" key="5">
    <source>
        <dbReference type="Proteomes" id="UP000006727"/>
    </source>
</evidence>
<dbReference type="InterPro" id="IPR006461">
    <property type="entry name" value="PLAC_motif_containing"/>
</dbReference>
<gene>
    <name evidence="4" type="primary">LOC112274101</name>
    <name evidence="3" type="ORF">PHYPA_025616</name>
</gene>